<gene>
    <name evidence="2" type="ORF">BS50DRAFT_550590</name>
</gene>
<evidence type="ECO:0000256" key="1">
    <source>
        <dbReference type="SAM" id="MobiDB-lite"/>
    </source>
</evidence>
<feature type="compositionally biased region" description="Pro residues" evidence="1">
    <location>
        <begin position="305"/>
        <end position="314"/>
    </location>
</feature>
<organism evidence="2 3">
    <name type="scientific">Corynespora cassiicola Philippines</name>
    <dbReference type="NCBI Taxonomy" id="1448308"/>
    <lineage>
        <taxon>Eukaryota</taxon>
        <taxon>Fungi</taxon>
        <taxon>Dikarya</taxon>
        <taxon>Ascomycota</taxon>
        <taxon>Pezizomycotina</taxon>
        <taxon>Dothideomycetes</taxon>
        <taxon>Pleosporomycetidae</taxon>
        <taxon>Pleosporales</taxon>
        <taxon>Corynesporascaceae</taxon>
        <taxon>Corynespora</taxon>
    </lineage>
</organism>
<reference evidence="2 3" key="1">
    <citation type="journal article" date="2018" name="Front. Microbiol.">
        <title>Genome-Wide Analysis of Corynespora cassiicola Leaf Fall Disease Putative Effectors.</title>
        <authorList>
            <person name="Lopez D."/>
            <person name="Ribeiro S."/>
            <person name="Label P."/>
            <person name="Fumanal B."/>
            <person name="Venisse J.S."/>
            <person name="Kohler A."/>
            <person name="de Oliveira R.R."/>
            <person name="Labutti K."/>
            <person name="Lipzen A."/>
            <person name="Lail K."/>
            <person name="Bauer D."/>
            <person name="Ohm R.A."/>
            <person name="Barry K.W."/>
            <person name="Spatafora J."/>
            <person name="Grigoriev I.V."/>
            <person name="Martin F.M."/>
            <person name="Pujade-Renaud V."/>
        </authorList>
    </citation>
    <scope>NUCLEOTIDE SEQUENCE [LARGE SCALE GENOMIC DNA]</scope>
    <source>
        <strain evidence="2 3">Philippines</strain>
    </source>
</reference>
<dbReference type="EMBL" id="KZ678134">
    <property type="protein sequence ID" value="PSN67647.1"/>
    <property type="molecule type" value="Genomic_DNA"/>
</dbReference>
<dbReference type="Proteomes" id="UP000240883">
    <property type="component" value="Unassembled WGS sequence"/>
</dbReference>
<dbReference type="STRING" id="1448308.A0A2T2NQD4"/>
<feature type="compositionally biased region" description="Polar residues" evidence="1">
    <location>
        <begin position="341"/>
        <end position="354"/>
    </location>
</feature>
<feature type="region of interest" description="Disordered" evidence="1">
    <location>
        <begin position="251"/>
        <end position="360"/>
    </location>
</feature>
<proteinExistence type="predicted"/>
<name>A0A2T2NQD4_CORCC</name>
<dbReference type="OrthoDB" id="436496at2759"/>
<keyword evidence="3" id="KW-1185">Reference proteome</keyword>
<protein>
    <submittedName>
        <fullName evidence="2">Uncharacterized protein</fullName>
    </submittedName>
</protein>
<accession>A0A2T2NQD4</accession>
<dbReference type="AlphaFoldDB" id="A0A2T2NQD4"/>
<sequence>MPIYRSINIALHSQFGIEQLPEYRPQSRDYYSERDIAANPPLLVDELTSTCSVYIPVFPSSQFWISYYVSPPVPDEQHFLFKLYINGIFVFSWGTGIENNWKGKTMFGLYRQGGGANARVRWEKRSLFFSPPDRGDGEWKGVDDPFDENAHVEIRVHRAHGRRRAPRQSDEYANSEHAKDERAISLMNAGRAGADHPKRFYRFALIDPLDQPFATFRYYYRTWDQVEYLGLQKVDEQLGEDTELSIIEPYLADESVEGEGAQDQADEGSGAGLEPPTYIPQGDSGMEPLAGDPWSTPSSLERPPLDPPSRPPPSISRIHYTPAESEDTIDLAHRPEDWSIETPSPIQSLRQEISTPPPGAKRRLAAASLFGMIKKSLKRRGASSSDKTNDPEG</sequence>
<evidence type="ECO:0000313" key="3">
    <source>
        <dbReference type="Proteomes" id="UP000240883"/>
    </source>
</evidence>
<evidence type="ECO:0000313" key="2">
    <source>
        <dbReference type="EMBL" id="PSN67647.1"/>
    </source>
</evidence>